<dbReference type="Pfam" id="PF13391">
    <property type="entry name" value="HNH_2"/>
    <property type="match status" value="1"/>
</dbReference>
<proteinExistence type="predicted"/>
<name>A0ABX9FA19_9BURK</name>
<keyword evidence="3" id="KW-1185">Reference proteome</keyword>
<organism evidence="2 3">
    <name type="scientific">Polynucleobacter paneuropaeus</name>
    <dbReference type="NCBI Taxonomy" id="2527775"/>
    <lineage>
        <taxon>Bacteria</taxon>
        <taxon>Pseudomonadati</taxon>
        <taxon>Pseudomonadota</taxon>
        <taxon>Betaproteobacteria</taxon>
        <taxon>Burkholderiales</taxon>
        <taxon>Burkholderiaceae</taxon>
        <taxon>Polynucleobacter</taxon>
    </lineage>
</organism>
<dbReference type="EMBL" id="QMCH01000003">
    <property type="protein sequence ID" value="RAZ42476.1"/>
    <property type="molecule type" value="Genomic_DNA"/>
</dbReference>
<accession>A0ABX9FA19</accession>
<evidence type="ECO:0000259" key="1">
    <source>
        <dbReference type="Pfam" id="PF13391"/>
    </source>
</evidence>
<evidence type="ECO:0000313" key="2">
    <source>
        <dbReference type="EMBL" id="RAZ42476.1"/>
    </source>
</evidence>
<protein>
    <submittedName>
        <fullName evidence="2">HNH endonuclease</fullName>
    </submittedName>
</protein>
<keyword evidence="2" id="KW-0255">Endonuclease</keyword>
<evidence type="ECO:0000313" key="3">
    <source>
        <dbReference type="Proteomes" id="UP000251072"/>
    </source>
</evidence>
<sequence>MWSPKTNSRGGRVPSYDFMEEMKVGDIVFSFADTFIKAIGVVTSPAQSSVKPDFGNAGANWSDDGWLVDVAFQELGMAQFKPKDHMGLLNPTLPEVLSPIRPDGGGNQIYLAKISKQMADILIALSKGVGDSIVEDLSQNLDFATPNEELSEVDEIKMRTDIGATQITQIINSRRGQGVFKANVRLIENTCRVTKISNPKHLIASHIKPWSKSDDLEKLSGFNGLLLAPHIDHLFDKGFISFEGNGNLILSTHLDAAVIDQWRIEKNINVGRFRKEQQKFLEYHRDVMLKPG</sequence>
<feature type="domain" description="HNH nuclease" evidence="1">
    <location>
        <begin position="191"/>
        <end position="243"/>
    </location>
</feature>
<dbReference type="GO" id="GO:0004519">
    <property type="term" value="F:endonuclease activity"/>
    <property type="evidence" value="ECO:0007669"/>
    <property type="project" value="UniProtKB-KW"/>
</dbReference>
<keyword evidence="2" id="KW-0540">Nuclease</keyword>
<dbReference type="InterPro" id="IPR003615">
    <property type="entry name" value="HNH_nuc"/>
</dbReference>
<reference evidence="2 3" key="1">
    <citation type="submission" date="2018-06" db="EMBL/GenBank/DDBJ databases">
        <title>Genome of strain Polynucleobacter sp. FUKU-NW-11.</title>
        <authorList>
            <person name="Hahn M.W."/>
        </authorList>
    </citation>
    <scope>NUCLEOTIDE SEQUENCE [LARGE SCALE GENOMIC DNA]</scope>
    <source>
        <strain evidence="3">FUKU-NW11</strain>
    </source>
</reference>
<dbReference type="Proteomes" id="UP000251072">
    <property type="component" value="Unassembled WGS sequence"/>
</dbReference>
<comment type="caution">
    <text evidence="2">The sequence shown here is derived from an EMBL/GenBank/DDBJ whole genome shotgun (WGS) entry which is preliminary data.</text>
</comment>
<gene>
    <name evidence="2" type="ORF">DP176_05915</name>
</gene>
<keyword evidence="2" id="KW-0378">Hydrolase</keyword>